<evidence type="ECO:0000256" key="1">
    <source>
        <dbReference type="SAM" id="Phobius"/>
    </source>
</evidence>
<feature type="transmembrane region" description="Helical" evidence="1">
    <location>
        <begin position="29"/>
        <end position="48"/>
    </location>
</feature>
<dbReference type="Proteomes" id="UP001071230">
    <property type="component" value="Unassembled WGS sequence"/>
</dbReference>
<keyword evidence="1" id="KW-0812">Transmembrane</keyword>
<reference evidence="2" key="2">
    <citation type="submission" date="2020-01" db="EMBL/GenBank/DDBJ databases">
        <authorList>
            <person name="Hornung B."/>
        </authorList>
    </citation>
    <scope>NUCLEOTIDE SEQUENCE</scope>
    <source>
        <strain evidence="2">PacBioINE</strain>
    </source>
</reference>
<feature type="transmembrane region" description="Helical" evidence="1">
    <location>
        <begin position="99"/>
        <end position="123"/>
    </location>
</feature>
<keyword evidence="4" id="KW-1185">Reference proteome</keyword>
<evidence type="ECO:0000313" key="2">
    <source>
        <dbReference type="EMBL" id="CAA7602287.1"/>
    </source>
</evidence>
<proteinExistence type="predicted"/>
<dbReference type="Proteomes" id="UP000836597">
    <property type="component" value="Chromosome"/>
</dbReference>
<name>A0A8S0XYT8_9FIRM</name>
<protein>
    <submittedName>
        <fullName evidence="2">Uncharacterized protein</fullName>
    </submittedName>
</protein>
<dbReference type="KEGG" id="aacx:DEACI_2961"/>
<dbReference type="RefSeq" id="WP_240985679.1">
    <property type="nucleotide sequence ID" value="NZ_CDGJ01000058.1"/>
</dbReference>
<sequence>MASKWIAILLAGFLWGVGADIDFTLAFGLGGTAVFLLTALVTVSLFWYKAFRKKLSSLQLWIGILHGLMAEALLFVMAGLIFGLTSPELPGPGLGFPHLLVYLGSAIVAAFFLLAFFLIVRFLKARVAKRQGRPLSQRSRKDRKK</sequence>
<dbReference type="EMBL" id="CDGJ01000058">
    <property type="protein sequence ID" value="CEJ07495.1"/>
    <property type="molecule type" value="Genomic_DNA"/>
</dbReference>
<gene>
    <name evidence="3" type="ORF">DEACI_1961</name>
    <name evidence="2" type="ORF">DEACI_2961</name>
</gene>
<evidence type="ECO:0000313" key="4">
    <source>
        <dbReference type="Proteomes" id="UP001071230"/>
    </source>
</evidence>
<keyword evidence="1" id="KW-0472">Membrane</keyword>
<organism evidence="2">
    <name type="scientific">Acididesulfobacillus acetoxydans</name>
    <dbReference type="NCBI Taxonomy" id="1561005"/>
    <lineage>
        <taxon>Bacteria</taxon>
        <taxon>Bacillati</taxon>
        <taxon>Bacillota</taxon>
        <taxon>Clostridia</taxon>
        <taxon>Eubacteriales</taxon>
        <taxon>Peptococcaceae</taxon>
        <taxon>Acididesulfobacillus</taxon>
    </lineage>
</organism>
<dbReference type="AlphaFoldDB" id="A0A8S0XYT8"/>
<evidence type="ECO:0000313" key="3">
    <source>
        <dbReference type="EMBL" id="CEJ07495.1"/>
    </source>
</evidence>
<keyword evidence="1" id="KW-1133">Transmembrane helix</keyword>
<dbReference type="EMBL" id="LR746496">
    <property type="protein sequence ID" value="CAA7602287.1"/>
    <property type="molecule type" value="Genomic_DNA"/>
</dbReference>
<feature type="transmembrane region" description="Helical" evidence="1">
    <location>
        <begin position="60"/>
        <end position="84"/>
    </location>
</feature>
<reference evidence="3" key="1">
    <citation type="submission" date="2014-11" db="EMBL/GenBank/DDBJ databases">
        <authorList>
            <person name="Hornung B.V."/>
        </authorList>
    </citation>
    <scope>NUCLEOTIDE SEQUENCE</scope>
    <source>
        <strain evidence="3">INE</strain>
    </source>
</reference>
<accession>A0A8S0XYT8</accession>